<protein>
    <submittedName>
        <fullName evidence="1">Uncharacterized protein</fullName>
    </submittedName>
</protein>
<reference evidence="1 2" key="1">
    <citation type="submission" date="2016-10" db="EMBL/GenBank/DDBJ databases">
        <authorList>
            <person name="de Groot N.N."/>
        </authorList>
    </citation>
    <scope>NUCLEOTIDE SEQUENCE [LARGE SCALE GENOMIC DNA]</scope>
    <source>
        <strain evidence="1 2">IBRC-M 10445</strain>
    </source>
</reference>
<evidence type="ECO:0000313" key="1">
    <source>
        <dbReference type="EMBL" id="SFJ95922.1"/>
    </source>
</evidence>
<name>A0A1I3VL92_9GAMM</name>
<dbReference type="EMBL" id="FOSC01000008">
    <property type="protein sequence ID" value="SFJ95922.1"/>
    <property type="molecule type" value="Genomic_DNA"/>
</dbReference>
<proteinExistence type="predicted"/>
<keyword evidence="2" id="KW-1185">Reference proteome</keyword>
<dbReference type="Proteomes" id="UP000199445">
    <property type="component" value="Unassembled WGS sequence"/>
</dbReference>
<accession>A0A1I3VL92</accession>
<organism evidence="1 2">
    <name type="scientific">Marinobacter persicus</name>
    <dbReference type="NCBI Taxonomy" id="930118"/>
    <lineage>
        <taxon>Bacteria</taxon>
        <taxon>Pseudomonadati</taxon>
        <taxon>Pseudomonadota</taxon>
        <taxon>Gammaproteobacteria</taxon>
        <taxon>Pseudomonadales</taxon>
        <taxon>Marinobacteraceae</taxon>
        <taxon>Marinobacter</taxon>
    </lineage>
</organism>
<dbReference type="RefSeq" id="WP_091705008.1">
    <property type="nucleotide sequence ID" value="NZ_BMYN01000011.1"/>
</dbReference>
<gene>
    <name evidence="1" type="ORF">SAMN05216429_10846</name>
</gene>
<sequence>MSIEEFFDFPFTFTKRKDFTPCDTRPLWKASLIILILGVVGRNNSASLQKIHVANWVVKSAEHLNSILEWQGKEERMRPNVRLEPAIDHVLNFMISNKILEKENGSMCLTELGVEIYQELDQENVFCDEKRFLLESKKYLSEAAVKRIFEGV</sequence>
<dbReference type="AlphaFoldDB" id="A0A1I3VL92"/>
<evidence type="ECO:0000313" key="2">
    <source>
        <dbReference type="Proteomes" id="UP000199445"/>
    </source>
</evidence>
<dbReference type="OrthoDB" id="5195057at2"/>